<feature type="chain" id="PRO_5045764726" evidence="1">
    <location>
        <begin position="32"/>
        <end position="4677"/>
    </location>
</feature>
<dbReference type="RefSeq" id="WP_230001698.1">
    <property type="nucleotide sequence ID" value="NZ_CP087134.1"/>
</dbReference>
<protein>
    <submittedName>
        <fullName evidence="4">Gliding motility-associated C-terminal domain-containing protein</fullName>
    </submittedName>
</protein>
<dbReference type="InterPro" id="IPR044023">
    <property type="entry name" value="Ig_7"/>
</dbReference>
<keyword evidence="5" id="KW-1185">Reference proteome</keyword>
<gene>
    <name evidence="4" type="ORF">SGQ83_09745</name>
</gene>
<feature type="domain" description="DUF11" evidence="2">
    <location>
        <begin position="4445"/>
        <end position="4581"/>
    </location>
</feature>
<evidence type="ECO:0000256" key="1">
    <source>
        <dbReference type="SAM" id="SignalP"/>
    </source>
</evidence>
<dbReference type="NCBIfam" id="TIGR01451">
    <property type="entry name" value="B_ant_repeat"/>
    <property type="match status" value="1"/>
</dbReference>
<feature type="domain" description="Ig-like" evidence="3">
    <location>
        <begin position="3802"/>
        <end position="3879"/>
    </location>
</feature>
<organism evidence="4 5">
    <name type="scientific">Flavobacterium cupriresistens</name>
    <dbReference type="NCBI Taxonomy" id="2893885"/>
    <lineage>
        <taxon>Bacteria</taxon>
        <taxon>Pseudomonadati</taxon>
        <taxon>Bacteroidota</taxon>
        <taxon>Flavobacteriia</taxon>
        <taxon>Flavobacteriales</taxon>
        <taxon>Flavobacteriaceae</taxon>
        <taxon>Flavobacterium</taxon>
    </lineage>
</organism>
<comment type="caution">
    <text evidence="4">The sequence shown here is derived from an EMBL/GenBank/DDBJ whole genome shotgun (WGS) entry which is preliminary data.</text>
</comment>
<feature type="domain" description="Ig-like" evidence="3">
    <location>
        <begin position="1694"/>
        <end position="1768"/>
    </location>
</feature>
<feature type="signal peptide" evidence="1">
    <location>
        <begin position="1"/>
        <end position="31"/>
    </location>
</feature>
<feature type="domain" description="Ig-like" evidence="3">
    <location>
        <begin position="359"/>
        <end position="443"/>
    </location>
</feature>
<evidence type="ECO:0000313" key="5">
    <source>
        <dbReference type="Proteomes" id="UP001273350"/>
    </source>
</evidence>
<reference evidence="4 5" key="1">
    <citation type="submission" date="2023-11" db="EMBL/GenBank/DDBJ databases">
        <title>Unpublished Manusciprt.</title>
        <authorList>
            <person name="Saticioglu I.B."/>
            <person name="Ay H."/>
            <person name="Ajmi N."/>
            <person name="Altun S."/>
            <person name="Duman M."/>
        </authorList>
    </citation>
    <scope>NUCLEOTIDE SEQUENCE [LARGE SCALE GENOMIC DNA]</scope>
    <source>
        <strain evidence="4 5">Fl-318</strain>
    </source>
</reference>
<dbReference type="InterPro" id="IPR026341">
    <property type="entry name" value="T9SS_type_B"/>
</dbReference>
<evidence type="ECO:0000259" key="2">
    <source>
        <dbReference type="Pfam" id="PF01345"/>
    </source>
</evidence>
<accession>A0ABU4RAL9</accession>
<proteinExistence type="predicted"/>
<dbReference type="Pfam" id="PF13585">
    <property type="entry name" value="CHU_C"/>
    <property type="match status" value="1"/>
</dbReference>
<dbReference type="NCBIfam" id="TIGR04131">
    <property type="entry name" value="Bac_Flav_CTERM"/>
    <property type="match status" value="1"/>
</dbReference>
<sequence length="4677" mass="483242">MKKNFTFYDLHFMKRLLGLLFLLFLCNKTFAQTFCRPVSQTNGISGICVGSSITNPTAAFDNDPGLTTFTTMNTVVGVLCSVQETMVLNQTAKAGDEIVFYIGNGSGLLSLGLLSTGTIQAKLNGTNAGPSVAMDSPLLNLSLLPGNTTGILKFKLTSDANQVQIQLGGVLSALVNLRIYDVRLEFADPTVTGGLSQTVCSGNSITLTAAPSVGTTLAWYDSATSTTALIGGNSFSSPALTTNTTYYIGVTRAAGCESNERIPVVVNVSNPVAPVISTTGTAICSSGSTQQTTLSVINPILGTTYNWYTAASAGTLLASGSSYSPTVSVGTTSFYVEAVIGSCLSSTRTQVDVVSTAVPALPTVLTQSVTIQSGQNAILSATSSEPGVTINWYDVATGGTVLASNSPTFTTPVLTATKTYYAEAQSAAGSCVSSTRVPVLVTVISTPPGSCLQANSQVTTLNGLCLLCTSTNPNNSVDGSATTAAQLTVPVGLVNGWVQQTLQFNNPGKAGDIVDVDLELPSGLLDLSLLNYISLATYNGATFNNDRVSINNIVSIQLLGGNKFRASVTAGANFDRVEVRLGGLATLLTSVNIYQAAYRYKVPTVTGNTTICSGQTTTLTAGLAVGETIAWFDALTGGNLLASTASYTTPALTSAVTNYIQITRNGCVNSERSPVQVLIDNPLAPIVAAVPASICSGQTSTITIQSPVLGTIYKWYDAAAAGTLLFTGTSFVTPNLTANTSYYIEAGINSCISALRTQVDVTVNPLPAAPIAASSNVIIQSGQSVSLQVSSPEPNVEFDWYDAAVGGTLLATATSTYVTPVLTANTTYYVTARGLLSSCISSVRTPINVVVSASISSCLQANSEVVTKGGTTICLLCSSNNDGNAADGDVTTASTLNIPLGLLGDHIEQTLTFTTSGQSGDIIDVELGIPTGLLDISLLSNITLQSFNSGVPNSDQISISSLVDIQLLGGNRFKASFTAGGAFTSVRVQLNGLATVLTSLNIYDASFRYKNATVTGASSPICSGQTATLNASTTAIGETFKWFDSATGGIELSALASYTTPSLTASTTYYLEATRGGCINTVREPITVTVSPFATAANITIASPVEASCAGVVTLSPTSALVGAQFKYYGDQAKTIPILDAGTGGSGETYAINPTTYALTVSGLTAGASPYSYFISVVNATNCENEAGNLKEVTVTYPTTTGLTLIAVPLQGCGSVNLKDAIVGFDTSGNTTYTFYDPSNAIITADAAASVSTSGVYSIQAQGNGITCPSSKQTVTVTINALPTLVVTPSISVNTGSNVALNAVSDGTLAWFDPQGNALVGPAFETGVLNTPGIYTYTVVASNANCTRTGTVSINVIDLNSCQSLTERVYATTQTFGFNITGGVSNPGNAVDGSTRTYSTITTGIGLLGVGTTWQDLKWPANIVKGTPVTVKLGTELSLLALGQNLSVIGTKNGVNIGTFQTVSGSLLNLLSGDSAFEFTFVPSDGTGPQDYDGIKIQMASLVSVAQSTKVYDAYYTRSVSTVVCTPGDIQDIYYGAVDLGVGALTATVGVSDAWNVADNDISTFATMYSGVGALAAADLTVAFKTPSIVSDTLRIVISKPGTILAINLLTGFTIQRYLGDVAVGTPIDNTSTLLSLKLLAGDSMAIVLVNSQPEPYDRVRIRFGGVAGVLDNLRVHTVDRVANTKVVGGDINNKVTVCPGTAVTLQIPEVACSTYKWYDAPTGGNVVATGISYTIPTTLAAGIYKYYIQPVRYNCEAFTRGEVTVEVRASSPVNTLTNITLNGGAVTSICSPSGTVTLATGLSGTPVLTNPIYYWYSFDGTTSQLIAGETTAQLIVNGLTPGTYTYYVGVSSDELCETAAIDRKQITFTILPPSIKTDILVDGTSVCHNIAASLTPTAPTLTNAVFTWYLDANKTQPITNGAVIGGVTYAISGTGVLTATGLTKALSPIIYYVAVSSDGTCENIAGTLQEATIVIIDPNTPTTTDTTQDFCLINAPTFASIQVNESNVVWYNVATGGTAFAPTAALTSGVYYGAVLDLLNSCESSVRLQVTISVTDPGTPTTTDTTQDFCLVNAPTFASIQTNQANVVWYSVATGGVAIAPTTALTSGTYYAALLDATTGCQSNVRLLVTISVTDPGTPTTTDTTQDFCLVNAPTFASIQTNQPNVVWYSVATGGVAIAPTTALTSGTYYAALLDATTGCQSNVRLLVTISVTDPGTPTTTDTTQDFCLVNAPTFASIQTNQANVVWYSVVTGGTAIAPTTALTTGVYYAALLDATTGCQSNERLRVTISVTDPGTPTTTDTTQDFCLVNAPTFASIQTNQPNIVWYSVVTGGTAIAPTTALTSGVYYAALLDATTGCQSNERLRVTISVTDPGTPTTTDTTQDFCLINAPTFASIQTNQPNVVWYSVATGGVAIAPTTALTSGTYYAALLDATTGCQSNVRLLVTISVTDPGTPTTTDTTQDFCLINAPTFASIQTNQANVIWYSVVTGGTAIAPTTALTSGVYYAALLDATTGCQSNERLRVTISVTDPGTPTTTDTTQDFCLVNAPTFASIQTNQPNVVWYSVVTGGTAIAPTTALTSGVYYAALLDATTGCQSNERLQVTISVTDPGTPTTTDTTQDFCLVNAPTFASIQTNQPNVVWYSVATGGTAIAPTTALTSGTYYAALLDATTGCQSNVRLLVTISVTDPGTPTTTDTTQDFCLVNAPTFASIQTNQANVVWYSVATGGTAIAPTTALTSGTYYAALLDATTGCQSAVRLQVAISVTDPGTPTLVTAGTQNFCLVNAPTFASIQTTQANVVWYSVATGGIAIAPATALTSGTYYAALLDATTGCQSAVRLQVTISVTDPGTPTTTDTTQDFCLANAPTFASIQTNQTNVVWYSVVTGGTAIAPTTALTSGVYYAALLDATTGCQSNERLRVTISVTDPGTPTTTDATQDFCLVNAPTFASIQVNEPNVVWYNATSGGTAFAPTAALTSGIFYGGIVDPVTGCQSAVRLQVTISVTDPGTPTTTDATQDFCLANAPTFASIQTNQANVIWYSVATGGTAIAPTTSLTSGVYYAALLNATTGCQSTVRLQVTISVTDPGTPTLVTAGTQNFCLINTPTFASIQTTQANVVWYSAATGGTAIAPATALTSGTYYAALLDATTGCQSAVRLQVTISVTDPGTPTTTDTTQDFCLINAPTFASIQTNETNIVWYSVATGGTAIAPTTALTSGVYYAALLDATTGCQSKVRLQVIISVTNPGTPTTTDTTQDFCLVNAPTFASIQTNQTNVVWYSVATGGTAIAPTTALTSGTYYAALLNAITGCQSTVRLQVAISVTDPGTPTTTDATQDFCLVNAPTFASIQTNETNVVWYSVATGGTAIAPATALTSGTYYAALLDATTGCQSAVRLQVAISVTDPGTPTLVTAGTQNFCLINAPTFASIQTTQTNVVWYSAATGGTAIAPTTALTSGVYYAALLDATTGCQSAVRLQVTISVTDPGTPTLVNAGTQNFCLINAPTFASIQTNQANVVWYSVATGGTAIAPATALTSGVYYAALVNTTTGCQSAVRLQVTISVTDPGTPTTTDTTQDFCLINAPTFASIQTNQTNVVWYSTATGGTAIAPATALTSGTYYAALLDATTGCQSAVRLQVTISVTDPGTPTLVNAGTQNFCLVNAPTFASIQTTQTNVVWYSTATGGTAIAPTTALTSGVYYAALVNTTTGCQSAVRLQVTISVTDPGTPTLVNAGTQNFCLVNAPTFASIQTTQANVVWYNAATGGTAIAPATALTSGVYYAALVNTTTGCQSAVRLQVTISVTDPGTPTTTDATQDFCLINAPTFASIQTNQTNVVWYSTATGGTAIAQATALTSGTYYAALLDTTTGCQSAVRLQVTISVTDPGTPSLVNAGTQNFCLINAPTFASIQTNQANVVWYSTATGGTAIAPATALTSGVYYAALVNTTTGCQSAVRLQVTISVTDPGTPTLVTAGTQNFCLINAPTFASIQTTQTNVVWYSTATGGTAIAPATALTSGVYYATLLDATTGCQSAVRLQVTISVTDPGTPTLVTAGVQNFCLLSLPTFASIKTNQANVVWYSTAVGGTVIPLTTLLTTGAYYGAILDPVTGCASANRLQVQVTVGAPNNPTTPNSQQVFCSTAAATVADIVVNETNVAWFYTASGGTPIPANTLLTTQSYYGAIYDATNGCESLVRLQVKVTVAQPSPKPTTGSVTQNFCIVNAPTFASIQVNEPNVGWYSTPTGGTIIPLTTALTSGTYYGVILSAVNCENPDRLEVIVDVNSQGIITTSKPVQTFCLSANPTIEDIEVNETGAIWYTSATGGTALPAGTLLVAGTYYATAQDNMTNGCNNAVRLAVVVNFSNDDLVLITASDDTPCVFDGVTYSIANGKSNYVWSITNGTILSGGGASDGSVTVSWSDIGPGKVEVAYLNTCNDNTYKSLDVIVATCSDLTISNVVSNPTANFGDTVMFTIVIGNVGMGNFINVEINNFLPAGYRFIGAFVTSGVYTASTGMWSIPTLNSGQTVKLEITAEVLPPLSVNTNKMGSSPQGKMAAAIPADYYLDVAKIVVSMPLDVNLLNNTATATITPTCLTVYNEFTPNSDGLNDFFRIDCIQTYPDNELKVFNRYGALVYSKRNYENTWDGTANVSGVVNRGDMLPTGTYFYVIDTGDGTIKKGWLSIMR</sequence>
<feature type="domain" description="Ig-like" evidence="3">
    <location>
        <begin position="682"/>
        <end position="765"/>
    </location>
</feature>
<feature type="domain" description="Ig-like" evidence="3">
    <location>
        <begin position="602"/>
        <end position="679"/>
    </location>
</feature>
<dbReference type="EMBL" id="JAWXVI010000005">
    <property type="protein sequence ID" value="MDX6189632.1"/>
    <property type="molecule type" value="Genomic_DNA"/>
</dbReference>
<dbReference type="InterPro" id="IPR047589">
    <property type="entry name" value="DUF11_rpt"/>
</dbReference>
<feature type="domain" description="Ig-like" evidence="3">
    <location>
        <begin position="767"/>
        <end position="851"/>
    </location>
</feature>
<dbReference type="InterPro" id="IPR001434">
    <property type="entry name" value="OmcB-like_DUF11"/>
</dbReference>
<feature type="domain" description="Ig-like" evidence="3">
    <location>
        <begin position="3086"/>
        <end position="3164"/>
    </location>
</feature>
<feature type="domain" description="Ig-like" evidence="3">
    <location>
        <begin position="271"/>
        <end position="353"/>
    </location>
</feature>
<dbReference type="Proteomes" id="UP001273350">
    <property type="component" value="Unassembled WGS sequence"/>
</dbReference>
<keyword evidence="1" id="KW-0732">Signal</keyword>
<evidence type="ECO:0000313" key="4">
    <source>
        <dbReference type="EMBL" id="MDX6189632.1"/>
    </source>
</evidence>
<feature type="domain" description="Ig-like" evidence="3">
    <location>
        <begin position="1012"/>
        <end position="1092"/>
    </location>
</feature>
<dbReference type="Pfam" id="PF01345">
    <property type="entry name" value="DUF11"/>
    <property type="match status" value="1"/>
</dbReference>
<feature type="domain" description="Ig-like" evidence="3">
    <location>
        <begin position="189"/>
        <end position="269"/>
    </location>
</feature>
<evidence type="ECO:0000259" key="3">
    <source>
        <dbReference type="Pfam" id="PF19081"/>
    </source>
</evidence>
<dbReference type="Pfam" id="PF19081">
    <property type="entry name" value="Ig_7"/>
    <property type="match status" value="10"/>
</dbReference>
<name>A0ABU4RAL9_9FLAO</name>